<name>A0AAD9J6F9_9ANNE</name>
<accession>A0AAD9J6F9</accession>
<dbReference type="AlphaFoldDB" id="A0AAD9J6F9"/>
<dbReference type="Proteomes" id="UP001208570">
    <property type="component" value="Unassembled WGS sequence"/>
</dbReference>
<protein>
    <submittedName>
        <fullName evidence="1">Uncharacterized protein</fullName>
    </submittedName>
</protein>
<evidence type="ECO:0000313" key="1">
    <source>
        <dbReference type="EMBL" id="KAK2147507.1"/>
    </source>
</evidence>
<sequence>MLRFICILVFLYKCMFKANLFK</sequence>
<proteinExistence type="predicted"/>
<comment type="caution">
    <text evidence="1">The sequence shown here is derived from an EMBL/GenBank/DDBJ whole genome shotgun (WGS) entry which is preliminary data.</text>
</comment>
<organism evidence="1 2">
    <name type="scientific">Paralvinella palmiformis</name>
    <dbReference type="NCBI Taxonomy" id="53620"/>
    <lineage>
        <taxon>Eukaryota</taxon>
        <taxon>Metazoa</taxon>
        <taxon>Spiralia</taxon>
        <taxon>Lophotrochozoa</taxon>
        <taxon>Annelida</taxon>
        <taxon>Polychaeta</taxon>
        <taxon>Sedentaria</taxon>
        <taxon>Canalipalpata</taxon>
        <taxon>Terebellida</taxon>
        <taxon>Terebelliformia</taxon>
        <taxon>Alvinellidae</taxon>
        <taxon>Paralvinella</taxon>
    </lineage>
</organism>
<dbReference type="EMBL" id="JAODUP010000549">
    <property type="protein sequence ID" value="KAK2147507.1"/>
    <property type="molecule type" value="Genomic_DNA"/>
</dbReference>
<evidence type="ECO:0000313" key="2">
    <source>
        <dbReference type="Proteomes" id="UP001208570"/>
    </source>
</evidence>
<keyword evidence="2" id="KW-1185">Reference proteome</keyword>
<reference evidence="1" key="1">
    <citation type="journal article" date="2023" name="Mol. Biol. Evol.">
        <title>Third-Generation Sequencing Reveals the Adaptive Role of the Epigenome in Three Deep-Sea Polychaetes.</title>
        <authorList>
            <person name="Perez M."/>
            <person name="Aroh O."/>
            <person name="Sun Y."/>
            <person name="Lan Y."/>
            <person name="Juniper S.K."/>
            <person name="Young C.R."/>
            <person name="Angers B."/>
            <person name="Qian P.Y."/>
        </authorList>
    </citation>
    <scope>NUCLEOTIDE SEQUENCE</scope>
    <source>
        <strain evidence="1">P08H-3</strain>
    </source>
</reference>
<gene>
    <name evidence="1" type="ORF">LSH36_549g01010</name>
</gene>